<protein>
    <submittedName>
        <fullName evidence="1">Uncharacterized protein</fullName>
    </submittedName>
</protein>
<accession>A0A0A9C3Z4</accession>
<organism evidence="1">
    <name type="scientific">Arundo donax</name>
    <name type="common">Giant reed</name>
    <name type="synonym">Donax arundinaceus</name>
    <dbReference type="NCBI Taxonomy" id="35708"/>
    <lineage>
        <taxon>Eukaryota</taxon>
        <taxon>Viridiplantae</taxon>
        <taxon>Streptophyta</taxon>
        <taxon>Embryophyta</taxon>
        <taxon>Tracheophyta</taxon>
        <taxon>Spermatophyta</taxon>
        <taxon>Magnoliopsida</taxon>
        <taxon>Liliopsida</taxon>
        <taxon>Poales</taxon>
        <taxon>Poaceae</taxon>
        <taxon>PACMAD clade</taxon>
        <taxon>Arundinoideae</taxon>
        <taxon>Arundineae</taxon>
        <taxon>Arundo</taxon>
    </lineage>
</organism>
<proteinExistence type="predicted"/>
<dbReference type="AlphaFoldDB" id="A0A0A9C3Z4"/>
<reference evidence="1" key="1">
    <citation type="submission" date="2014-09" db="EMBL/GenBank/DDBJ databases">
        <authorList>
            <person name="Magalhaes I.L.F."/>
            <person name="Oliveira U."/>
            <person name="Santos F.R."/>
            <person name="Vidigal T.H.D.A."/>
            <person name="Brescovit A.D."/>
            <person name="Santos A.J."/>
        </authorList>
    </citation>
    <scope>NUCLEOTIDE SEQUENCE</scope>
    <source>
        <tissue evidence="1">Shoot tissue taken approximately 20 cm above the soil surface</tissue>
    </source>
</reference>
<reference evidence="1" key="2">
    <citation type="journal article" date="2015" name="Data Brief">
        <title>Shoot transcriptome of the giant reed, Arundo donax.</title>
        <authorList>
            <person name="Barrero R.A."/>
            <person name="Guerrero F.D."/>
            <person name="Moolhuijzen P."/>
            <person name="Goolsby J.A."/>
            <person name="Tidwell J."/>
            <person name="Bellgard S.E."/>
            <person name="Bellgard M.I."/>
        </authorList>
    </citation>
    <scope>NUCLEOTIDE SEQUENCE</scope>
    <source>
        <tissue evidence="1">Shoot tissue taken approximately 20 cm above the soil surface</tissue>
    </source>
</reference>
<name>A0A0A9C3Z4_ARUDO</name>
<evidence type="ECO:0000313" key="1">
    <source>
        <dbReference type="EMBL" id="JAD70311.1"/>
    </source>
</evidence>
<sequence length="31" mass="3469">MCLLKRLDCNLCKLATRGNTIFLASSCESTY</sequence>
<dbReference type="EMBL" id="GBRH01227584">
    <property type="protein sequence ID" value="JAD70311.1"/>
    <property type="molecule type" value="Transcribed_RNA"/>
</dbReference>